<dbReference type="Proteomes" id="UP000075884">
    <property type="component" value="Unassembled WGS sequence"/>
</dbReference>
<dbReference type="InterPro" id="IPR051333">
    <property type="entry name" value="CLIP_Serine_Protease"/>
</dbReference>
<evidence type="ECO:0000256" key="2">
    <source>
        <dbReference type="ARBA" id="ARBA00022525"/>
    </source>
</evidence>
<feature type="chain" id="PRO_5008129779" description="Peptidase S1 domain-containing protein" evidence="10">
    <location>
        <begin position="25"/>
        <end position="1140"/>
    </location>
</feature>
<evidence type="ECO:0000256" key="7">
    <source>
        <dbReference type="ARBA" id="ARBA00023145"/>
    </source>
</evidence>
<reference evidence="13" key="1">
    <citation type="submission" date="2013-03" db="EMBL/GenBank/DDBJ databases">
        <title>The Genome Sequence of Anopheles dirus WRAIR2.</title>
        <authorList>
            <consortium name="The Broad Institute Genomics Platform"/>
            <person name="Neafsey D.E."/>
            <person name="Walton C."/>
            <person name="Walker B."/>
            <person name="Young S.K."/>
            <person name="Zeng Q."/>
            <person name="Gargeya S."/>
            <person name="Fitzgerald M."/>
            <person name="Haas B."/>
            <person name="Abouelleil A."/>
            <person name="Allen A.W."/>
            <person name="Alvarado L."/>
            <person name="Arachchi H.M."/>
            <person name="Berlin A.M."/>
            <person name="Chapman S.B."/>
            <person name="Gainer-Dewar J."/>
            <person name="Goldberg J."/>
            <person name="Griggs A."/>
            <person name="Gujja S."/>
            <person name="Hansen M."/>
            <person name="Howarth C."/>
            <person name="Imamovic A."/>
            <person name="Ireland A."/>
            <person name="Larimer J."/>
            <person name="McCowan C."/>
            <person name="Murphy C."/>
            <person name="Pearson M."/>
            <person name="Poon T.W."/>
            <person name="Priest M."/>
            <person name="Roberts A."/>
            <person name="Saif S."/>
            <person name="Shea T."/>
            <person name="Sisk P."/>
            <person name="Sykes S."/>
            <person name="Wortman J."/>
            <person name="Nusbaum C."/>
            <person name="Birren B."/>
        </authorList>
    </citation>
    <scope>NUCLEOTIDE SEQUENCE [LARGE SCALE GENOMIC DNA]</scope>
    <source>
        <strain evidence="13">WRAIR2</strain>
    </source>
</reference>
<dbReference type="SMART" id="SM00020">
    <property type="entry name" value="Tryp_SPc"/>
    <property type="match status" value="3"/>
</dbReference>
<protein>
    <recommendedName>
        <fullName evidence="11">Peptidase S1 domain-containing protein</fullName>
    </recommendedName>
</protein>
<keyword evidence="2" id="KW-0964">Secreted</keyword>
<evidence type="ECO:0000256" key="5">
    <source>
        <dbReference type="ARBA" id="ARBA00022801"/>
    </source>
</evidence>
<dbReference type="InterPro" id="IPR009003">
    <property type="entry name" value="Peptidase_S1_PA"/>
</dbReference>
<dbReference type="GO" id="GO:0005576">
    <property type="term" value="C:extracellular region"/>
    <property type="evidence" value="ECO:0007669"/>
    <property type="project" value="UniProtKB-SubCell"/>
</dbReference>
<feature type="domain" description="Peptidase S1" evidence="11">
    <location>
        <begin position="42"/>
        <end position="289"/>
    </location>
</feature>
<dbReference type="PANTHER" id="PTHR24260">
    <property type="match status" value="1"/>
</dbReference>
<dbReference type="InterPro" id="IPR001254">
    <property type="entry name" value="Trypsin_dom"/>
</dbReference>
<dbReference type="PROSITE" id="PS50240">
    <property type="entry name" value="TRYPSIN_DOM"/>
    <property type="match status" value="4"/>
</dbReference>
<keyword evidence="4 10" id="KW-0732">Signal</keyword>
<dbReference type="GO" id="GO:0006508">
    <property type="term" value="P:proteolysis"/>
    <property type="evidence" value="ECO:0007669"/>
    <property type="project" value="UniProtKB-KW"/>
</dbReference>
<dbReference type="EnsemblMetazoa" id="ADIR006268-RA">
    <property type="protein sequence ID" value="ADIR006268-PA"/>
    <property type="gene ID" value="ADIR006268"/>
</dbReference>
<keyword evidence="8" id="KW-1015">Disulfide bond</keyword>
<feature type="domain" description="Peptidase S1" evidence="11">
    <location>
        <begin position="891"/>
        <end position="1121"/>
    </location>
</feature>
<feature type="signal peptide" evidence="10">
    <location>
        <begin position="1"/>
        <end position="24"/>
    </location>
</feature>
<comment type="similarity">
    <text evidence="9">Belongs to the peptidase S1 family. CLIP subfamily.</text>
</comment>
<evidence type="ECO:0000256" key="4">
    <source>
        <dbReference type="ARBA" id="ARBA00022729"/>
    </source>
</evidence>
<dbReference type="AlphaFoldDB" id="A0A182NF46"/>
<evidence type="ECO:0000259" key="11">
    <source>
        <dbReference type="PROSITE" id="PS50240"/>
    </source>
</evidence>
<evidence type="ECO:0000256" key="8">
    <source>
        <dbReference type="ARBA" id="ARBA00023157"/>
    </source>
</evidence>
<evidence type="ECO:0000256" key="10">
    <source>
        <dbReference type="SAM" id="SignalP"/>
    </source>
</evidence>
<proteinExistence type="inferred from homology"/>
<keyword evidence="5" id="KW-0378">Hydrolase</keyword>
<dbReference type="FunFam" id="2.40.10.10:FF:000146">
    <property type="entry name" value="Serine protease 53"/>
    <property type="match status" value="1"/>
</dbReference>
<keyword evidence="3" id="KW-0645">Protease</keyword>
<dbReference type="STRING" id="7168.A0A182NF46"/>
<dbReference type="Gene3D" id="2.40.10.10">
    <property type="entry name" value="Trypsin-like serine proteases"/>
    <property type="match status" value="4"/>
</dbReference>
<dbReference type="GO" id="GO:0004252">
    <property type="term" value="F:serine-type endopeptidase activity"/>
    <property type="evidence" value="ECO:0007669"/>
    <property type="project" value="InterPro"/>
</dbReference>
<feature type="domain" description="Peptidase S1" evidence="11">
    <location>
        <begin position="315"/>
        <end position="545"/>
    </location>
</feature>
<dbReference type="Pfam" id="PF00089">
    <property type="entry name" value="Trypsin"/>
    <property type="match status" value="4"/>
</dbReference>
<evidence type="ECO:0000313" key="12">
    <source>
        <dbReference type="EnsemblMetazoa" id="ADIR006268-PA"/>
    </source>
</evidence>
<accession>A0A182NF46</accession>
<dbReference type="InterPro" id="IPR043504">
    <property type="entry name" value="Peptidase_S1_PA_chymotrypsin"/>
</dbReference>
<dbReference type="VEuPathDB" id="VectorBase:ADIR006268"/>
<evidence type="ECO:0000256" key="6">
    <source>
        <dbReference type="ARBA" id="ARBA00022825"/>
    </source>
</evidence>
<keyword evidence="13" id="KW-1185">Reference proteome</keyword>
<keyword evidence="6" id="KW-0720">Serine protease</keyword>
<comment type="subcellular location">
    <subcellularLocation>
        <location evidence="1">Secreted</location>
    </subcellularLocation>
</comment>
<dbReference type="InterPro" id="IPR018114">
    <property type="entry name" value="TRYPSIN_HIS"/>
</dbReference>
<evidence type="ECO:0000313" key="13">
    <source>
        <dbReference type="Proteomes" id="UP000075884"/>
    </source>
</evidence>
<evidence type="ECO:0000256" key="1">
    <source>
        <dbReference type="ARBA" id="ARBA00004613"/>
    </source>
</evidence>
<keyword evidence="7" id="KW-0865">Zymogen</keyword>
<dbReference type="PROSITE" id="PS00134">
    <property type="entry name" value="TRYPSIN_HIS"/>
    <property type="match status" value="1"/>
</dbReference>
<dbReference type="PANTHER" id="PTHR24260:SF136">
    <property type="entry name" value="GH08193P-RELATED"/>
    <property type="match status" value="1"/>
</dbReference>
<dbReference type="InterPro" id="IPR001314">
    <property type="entry name" value="Peptidase_S1A"/>
</dbReference>
<organism evidence="12 13">
    <name type="scientific">Anopheles dirus</name>
    <dbReference type="NCBI Taxonomy" id="7168"/>
    <lineage>
        <taxon>Eukaryota</taxon>
        <taxon>Metazoa</taxon>
        <taxon>Ecdysozoa</taxon>
        <taxon>Arthropoda</taxon>
        <taxon>Hexapoda</taxon>
        <taxon>Insecta</taxon>
        <taxon>Pterygota</taxon>
        <taxon>Neoptera</taxon>
        <taxon>Endopterygota</taxon>
        <taxon>Diptera</taxon>
        <taxon>Nematocera</taxon>
        <taxon>Culicoidea</taxon>
        <taxon>Culicidae</taxon>
        <taxon>Anophelinae</taxon>
        <taxon>Anopheles</taxon>
    </lineage>
</organism>
<dbReference type="CDD" id="cd00190">
    <property type="entry name" value="Tryp_SPc"/>
    <property type="match status" value="1"/>
</dbReference>
<evidence type="ECO:0000256" key="9">
    <source>
        <dbReference type="ARBA" id="ARBA00024195"/>
    </source>
</evidence>
<reference evidence="12" key="2">
    <citation type="submission" date="2020-05" db="UniProtKB">
        <authorList>
            <consortium name="EnsemblMetazoa"/>
        </authorList>
    </citation>
    <scope>IDENTIFICATION</scope>
    <source>
        <strain evidence="12">WRAIR2</strain>
    </source>
</reference>
<sequence>MSIYRVCRFVLLYVVLCALSQTFGQEEHLFCGRRKVKTVYLIQNGIDAKAGHWPWHAAIFHRRDNDSVYACGGSIIDESTILTAAHCVSTASGLVPLRRISVSVGQTDLKQRSELMQTHNVRELIVHPQFSKHSIVHDIALVKLATNITMTKYVQPVCLWTMDESEYQIVGKNGTIVGFGLTEHDVVSEQLKQALVSVVEPLACIASDRGVFGTHLTSDMFCGKGQPGVSACNGDSGGGMFFEVGGRWYVRGLVSFTPVRAQTSYCDGTKSTVFTDVARYLEWITNYIDRRVLPTDSDVIEIDYVEKMRLFDFNVCGDINQSMGVLISSSSFSSRIQNCATTLISKWYTVSPAHCFPKDGSKLEVMLGGLNAYDELQIVQIQRVIIHPKYNSTTLANDIALIELYRPVTHVDPVCLPAPPEVRKHNFENLIITTVQENSHKDGYYASGKSASYVNDTECVKKLAMEGFANSLEPKQFCLQLSSDENGHCVPFKAGKPLLQVDRWGEKEYHFLRGLDLFARPCDAGRPSVYIDTNEYVDWILYHMRYNVLDDDEPEELSAIDYEWITYQSTQDDEKFSSFNTDDCGLIISFDQILTRYPNMPWIGWLHENPNITLDDLKFDAMAILISRRYALATAKIMQNQSLWRYFTVGSLGNFLFCRTVKCKEYIDVMDVKKITIHPDFAKDPRANDIALIEFWQPVILKNPYINPICLPFTQSMRNGEPISLTMSTIDLFYTQSRQLKQLNATNCQQQFLRDGYAINHQDISLCALDSDQEKQPPVPVLPGAPLQALLHFKGAKRYFLRGLYYDISDRFVNQNAYSPYLFTDIERYFDWIFDEIEGNINQDILIRSDGNDRLPVAELENDQKNLLPIDNPAKRRLFDFNACGTGSRTFVSGRSINLTYPWFGIINSPYTNNRCQATLVSARYLVGLASCVKNYTDITLGVERSETTRRIPIQRVIVHPQYTSGDVNNDIALIQLESPVNITIMKPICLPIPDEVRAMGYRRSNLATIGNFTEAIGLLATKVGSRYVHSSYCQKYWRSKSKNLANVNSTICVYSLPLTSDERYTQFEGSPIFNTQNFNEQARQFLHGIALNGVFTLNKARPITFLEIDSYLGWILNNIDEPLSQPVSSYNLQETLVFT</sequence>
<name>A0A182NF46_9DIPT</name>
<feature type="domain" description="Peptidase S1" evidence="11">
    <location>
        <begin position="587"/>
        <end position="838"/>
    </location>
</feature>
<evidence type="ECO:0000256" key="3">
    <source>
        <dbReference type="ARBA" id="ARBA00022670"/>
    </source>
</evidence>
<dbReference type="SUPFAM" id="SSF50494">
    <property type="entry name" value="Trypsin-like serine proteases"/>
    <property type="match status" value="4"/>
</dbReference>
<dbReference type="PRINTS" id="PR00722">
    <property type="entry name" value="CHYMOTRYPSIN"/>
</dbReference>